<dbReference type="Gene3D" id="3.30.300.20">
    <property type="match status" value="1"/>
</dbReference>
<dbReference type="STRING" id="478744.SAMN05444359_13310"/>
<protein>
    <recommendedName>
        <fullName evidence="2">Ribosome-binding factor A</fullName>
    </recommendedName>
</protein>
<evidence type="ECO:0000256" key="1">
    <source>
        <dbReference type="ARBA" id="ARBA00022517"/>
    </source>
</evidence>
<proteinExistence type="inferred from homology"/>
<dbReference type="SUPFAM" id="SSF89919">
    <property type="entry name" value="Ribosome-binding factor A, RbfA"/>
    <property type="match status" value="1"/>
</dbReference>
<keyword evidence="4" id="KW-1185">Reference proteome</keyword>
<sequence length="124" mass="14712">MESKRQRQVAEMIKRNFSIVLQQEGPYIYGAQPLVTVTEVHPTPDLSQAKIYLSIWNTDNKQAVILQMEEEHQRLKSSLAHRLKRHIRRIPAIAFYIDETLDEMNRVENLFDKLYDEDQMPEDK</sequence>
<dbReference type="InterPro" id="IPR000238">
    <property type="entry name" value="RbfA"/>
</dbReference>
<comment type="function">
    <text evidence="2">One of several proteins that assist in the late maturation steps of the functional core of the 30S ribosomal subunit. Associates with free 30S ribosomal subunits (but not with 30S subunits that are part of 70S ribosomes or polysomes). Required for efficient processing of 16S rRNA. May interact with the 5'-terminal helix region of 16S rRNA.</text>
</comment>
<dbReference type="OrthoDB" id="9811910at2"/>
<dbReference type="FunCoup" id="A0A1H9N1K8">
    <property type="interactions" value="385"/>
</dbReference>
<accession>A0A1H9N1K8</accession>
<comment type="subunit">
    <text evidence="2">Monomer. Binds 30S ribosomal subunits, but not 50S ribosomal subunits or 70S ribosomes.</text>
</comment>
<evidence type="ECO:0000313" key="3">
    <source>
        <dbReference type="EMBL" id="SER29824.1"/>
    </source>
</evidence>
<dbReference type="InParanoid" id="A0A1H9N1K8"/>
<dbReference type="Pfam" id="PF02033">
    <property type="entry name" value="RBFA"/>
    <property type="match status" value="1"/>
</dbReference>
<dbReference type="HAMAP" id="MF_00003">
    <property type="entry name" value="RbfA"/>
    <property type="match status" value="1"/>
</dbReference>
<dbReference type="GO" id="GO:0030490">
    <property type="term" value="P:maturation of SSU-rRNA"/>
    <property type="evidence" value="ECO:0007669"/>
    <property type="project" value="UniProtKB-UniRule"/>
</dbReference>
<dbReference type="AlphaFoldDB" id="A0A1H9N1K8"/>
<name>A0A1H9N1K8_9BACT</name>
<dbReference type="GO" id="GO:0043024">
    <property type="term" value="F:ribosomal small subunit binding"/>
    <property type="evidence" value="ECO:0007669"/>
    <property type="project" value="TreeGrafter"/>
</dbReference>
<dbReference type="PANTHER" id="PTHR33515:SF1">
    <property type="entry name" value="RIBOSOME-BINDING FACTOR A, CHLOROPLASTIC-RELATED"/>
    <property type="match status" value="1"/>
</dbReference>
<evidence type="ECO:0000256" key="2">
    <source>
        <dbReference type="HAMAP-Rule" id="MF_00003"/>
    </source>
</evidence>
<dbReference type="InterPro" id="IPR015946">
    <property type="entry name" value="KH_dom-like_a/b"/>
</dbReference>
<comment type="subcellular location">
    <subcellularLocation>
        <location evidence="2">Cytoplasm</location>
    </subcellularLocation>
</comment>
<dbReference type="InterPro" id="IPR023799">
    <property type="entry name" value="RbfA_dom_sf"/>
</dbReference>
<dbReference type="Proteomes" id="UP000199021">
    <property type="component" value="Unassembled WGS sequence"/>
</dbReference>
<gene>
    <name evidence="2" type="primary">rbfA</name>
    <name evidence="3" type="ORF">SAMN05444359_13310</name>
</gene>
<dbReference type="RefSeq" id="WP_090172684.1">
    <property type="nucleotide sequence ID" value="NZ_FOFB01000033.1"/>
</dbReference>
<comment type="similarity">
    <text evidence="2">Belongs to the RbfA family.</text>
</comment>
<keyword evidence="2" id="KW-0963">Cytoplasm</keyword>
<reference evidence="4" key="1">
    <citation type="submission" date="2016-10" db="EMBL/GenBank/DDBJ databases">
        <authorList>
            <person name="Varghese N."/>
            <person name="Submissions S."/>
        </authorList>
    </citation>
    <scope>NUCLEOTIDE SEQUENCE [LARGE SCALE GENOMIC DNA]</scope>
    <source>
        <strain evidence="4">DSM 24740</strain>
    </source>
</reference>
<dbReference type="EMBL" id="FOFB01000033">
    <property type="protein sequence ID" value="SER29824.1"/>
    <property type="molecule type" value="Genomic_DNA"/>
</dbReference>
<organism evidence="3 4">
    <name type="scientific">Neolewinella agarilytica</name>
    <dbReference type="NCBI Taxonomy" id="478744"/>
    <lineage>
        <taxon>Bacteria</taxon>
        <taxon>Pseudomonadati</taxon>
        <taxon>Bacteroidota</taxon>
        <taxon>Saprospiria</taxon>
        <taxon>Saprospirales</taxon>
        <taxon>Lewinellaceae</taxon>
        <taxon>Neolewinella</taxon>
    </lineage>
</organism>
<dbReference type="GO" id="GO:0005829">
    <property type="term" value="C:cytosol"/>
    <property type="evidence" value="ECO:0007669"/>
    <property type="project" value="TreeGrafter"/>
</dbReference>
<dbReference type="NCBIfam" id="TIGR00082">
    <property type="entry name" value="rbfA"/>
    <property type="match status" value="1"/>
</dbReference>
<keyword evidence="1 2" id="KW-0690">Ribosome biogenesis</keyword>
<dbReference type="PANTHER" id="PTHR33515">
    <property type="entry name" value="RIBOSOME-BINDING FACTOR A, CHLOROPLASTIC-RELATED"/>
    <property type="match status" value="1"/>
</dbReference>
<evidence type="ECO:0000313" key="4">
    <source>
        <dbReference type="Proteomes" id="UP000199021"/>
    </source>
</evidence>